<feature type="signal peptide" evidence="2">
    <location>
        <begin position="1"/>
        <end position="22"/>
    </location>
</feature>
<evidence type="ECO:0000313" key="3">
    <source>
        <dbReference type="EMBL" id="TCD70199.1"/>
    </source>
</evidence>
<evidence type="ECO:0000313" key="4">
    <source>
        <dbReference type="Proteomes" id="UP000292702"/>
    </source>
</evidence>
<gene>
    <name evidence="3" type="ORF">EIP91_004379</name>
</gene>
<name>A0A4R0RWF2_9APHY</name>
<keyword evidence="2" id="KW-0732">Signal</keyword>
<sequence length="276" mass="30289">MHITTFLTLTFATALSAAAVSADELLLMRSMITPTEPGSVSGRIPATSFDIKDEPDGRSIVPQKYDRRAGHIPSISLGAEYFGSRSVKPTFDPKNGRVSVMPLYFKKVALDERSIPQKPKFELGHPPAALYGSITKRLVIPKPLRVGSGPAGLVSQGEHAKREDALERRSIIQKPLYLENPPIVVSDSIVKRLAIPKPLRVSGPTLARLQGERIKRSILPRPNNLPPLVAWRGVKRDDAVSARRLQERRGHLKSRLDGAAPFNPTRGRIGTAMLPQ</sequence>
<feature type="chain" id="PRO_5020975616" evidence="2">
    <location>
        <begin position="23"/>
        <end position="276"/>
    </location>
</feature>
<dbReference type="EMBL" id="RWJN01000025">
    <property type="protein sequence ID" value="TCD70199.1"/>
    <property type="molecule type" value="Genomic_DNA"/>
</dbReference>
<comment type="caution">
    <text evidence="3">The sequence shown here is derived from an EMBL/GenBank/DDBJ whole genome shotgun (WGS) entry which is preliminary data.</text>
</comment>
<dbReference type="AlphaFoldDB" id="A0A4R0RWF2"/>
<feature type="region of interest" description="Disordered" evidence="1">
    <location>
        <begin position="256"/>
        <end position="276"/>
    </location>
</feature>
<organism evidence="3 4">
    <name type="scientific">Steccherinum ochraceum</name>
    <dbReference type="NCBI Taxonomy" id="92696"/>
    <lineage>
        <taxon>Eukaryota</taxon>
        <taxon>Fungi</taxon>
        <taxon>Dikarya</taxon>
        <taxon>Basidiomycota</taxon>
        <taxon>Agaricomycotina</taxon>
        <taxon>Agaricomycetes</taxon>
        <taxon>Polyporales</taxon>
        <taxon>Steccherinaceae</taxon>
        <taxon>Steccherinum</taxon>
    </lineage>
</organism>
<proteinExistence type="predicted"/>
<dbReference type="Proteomes" id="UP000292702">
    <property type="component" value="Unassembled WGS sequence"/>
</dbReference>
<accession>A0A4R0RWF2</accession>
<protein>
    <submittedName>
        <fullName evidence="3">Uncharacterized protein</fullName>
    </submittedName>
</protein>
<reference evidence="3 4" key="1">
    <citation type="submission" date="2018-11" db="EMBL/GenBank/DDBJ databases">
        <title>Genome assembly of Steccherinum ochraceum LE-BIN_3174, the white-rot fungus of the Steccherinaceae family (The Residual Polyporoid clade, Polyporales, Basidiomycota).</title>
        <authorList>
            <person name="Fedorova T.V."/>
            <person name="Glazunova O.A."/>
            <person name="Landesman E.O."/>
            <person name="Moiseenko K.V."/>
            <person name="Psurtseva N.V."/>
            <person name="Savinova O.S."/>
            <person name="Shakhova N.V."/>
            <person name="Tyazhelova T.V."/>
            <person name="Vasina D.V."/>
        </authorList>
    </citation>
    <scope>NUCLEOTIDE SEQUENCE [LARGE SCALE GENOMIC DNA]</scope>
    <source>
        <strain evidence="3 4">LE-BIN_3174</strain>
    </source>
</reference>
<evidence type="ECO:0000256" key="1">
    <source>
        <dbReference type="SAM" id="MobiDB-lite"/>
    </source>
</evidence>
<keyword evidence="4" id="KW-1185">Reference proteome</keyword>
<evidence type="ECO:0000256" key="2">
    <source>
        <dbReference type="SAM" id="SignalP"/>
    </source>
</evidence>